<proteinExistence type="predicted"/>
<dbReference type="AlphaFoldDB" id="A0A382VFP0"/>
<evidence type="ECO:0000313" key="1">
    <source>
        <dbReference type="EMBL" id="SVD45210.1"/>
    </source>
</evidence>
<name>A0A382VFP0_9ZZZZ</name>
<reference evidence="1" key="1">
    <citation type="submission" date="2018-05" db="EMBL/GenBank/DDBJ databases">
        <authorList>
            <person name="Lanie J.A."/>
            <person name="Ng W.-L."/>
            <person name="Kazmierczak K.M."/>
            <person name="Andrzejewski T.M."/>
            <person name="Davidsen T.M."/>
            <person name="Wayne K.J."/>
            <person name="Tettelin H."/>
            <person name="Glass J.I."/>
            <person name="Rusch D."/>
            <person name="Podicherti R."/>
            <person name="Tsui H.-C.T."/>
            <person name="Winkler M.E."/>
        </authorList>
    </citation>
    <scope>NUCLEOTIDE SEQUENCE</scope>
</reference>
<dbReference type="EMBL" id="UINC01151542">
    <property type="protein sequence ID" value="SVD45210.1"/>
    <property type="molecule type" value="Genomic_DNA"/>
</dbReference>
<gene>
    <name evidence="1" type="ORF">METZ01_LOCUS398064</name>
</gene>
<protein>
    <submittedName>
        <fullName evidence="1">Uncharacterized protein</fullName>
    </submittedName>
</protein>
<sequence>MIQLYLETYKGLFVLLNIPVRHRGDNRDG</sequence>
<organism evidence="1">
    <name type="scientific">marine metagenome</name>
    <dbReference type="NCBI Taxonomy" id="408172"/>
    <lineage>
        <taxon>unclassified sequences</taxon>
        <taxon>metagenomes</taxon>
        <taxon>ecological metagenomes</taxon>
    </lineage>
</organism>
<accession>A0A382VFP0</accession>